<keyword evidence="3" id="KW-0808">Transferase</keyword>
<dbReference type="Pfam" id="PF23544">
    <property type="entry name" value="AtuA_ferredoxin"/>
    <property type="match status" value="1"/>
</dbReference>
<evidence type="ECO:0000313" key="4">
    <source>
        <dbReference type="Proteomes" id="UP000324091"/>
    </source>
</evidence>
<dbReference type="InterPro" id="IPR010839">
    <property type="entry name" value="AtuA_N"/>
</dbReference>
<dbReference type="GO" id="GO:0016746">
    <property type="term" value="F:acyltransferase activity"/>
    <property type="evidence" value="ECO:0007669"/>
    <property type="project" value="UniProtKB-KW"/>
</dbReference>
<dbReference type="Proteomes" id="UP000324091">
    <property type="component" value="Chromosome 3"/>
</dbReference>
<dbReference type="Pfam" id="PF04970">
    <property type="entry name" value="LRAT"/>
    <property type="match status" value="1"/>
</dbReference>
<feature type="region of interest" description="Disordered" evidence="1">
    <location>
        <begin position="697"/>
        <end position="733"/>
    </location>
</feature>
<evidence type="ECO:0000256" key="1">
    <source>
        <dbReference type="SAM" id="MobiDB-lite"/>
    </source>
</evidence>
<organism evidence="3 4">
    <name type="scientific">Takifugu flavidus</name>
    <name type="common">sansaifugu</name>
    <dbReference type="NCBI Taxonomy" id="433684"/>
    <lineage>
        <taxon>Eukaryota</taxon>
        <taxon>Metazoa</taxon>
        <taxon>Chordata</taxon>
        <taxon>Craniata</taxon>
        <taxon>Vertebrata</taxon>
        <taxon>Euteleostomi</taxon>
        <taxon>Actinopterygii</taxon>
        <taxon>Neopterygii</taxon>
        <taxon>Teleostei</taxon>
        <taxon>Neoteleostei</taxon>
        <taxon>Acanthomorphata</taxon>
        <taxon>Eupercaria</taxon>
        <taxon>Tetraodontiformes</taxon>
        <taxon>Tetradontoidea</taxon>
        <taxon>Tetraodontidae</taxon>
        <taxon>Takifugu</taxon>
    </lineage>
</organism>
<dbReference type="PROSITE" id="PS51934">
    <property type="entry name" value="LRAT"/>
    <property type="match status" value="1"/>
</dbReference>
<sequence>MMSRIVLLHKQLCRLRSFRRHLGKCVFPPFNVFNVRFGSSKWSYDKSSRPEPVRIGCASGFWGDTATSVPQLIYGGKLDFLVFDYLSEITMSLLTASRTKSPNLGFTPDFVHAAIAPFINDIHRKGIRVVSNAGGVNPMACAEAILDVIKKAGLDLRVAVVTGDDLMPHRSSLSAVKVDDGGSSRLPERLHSMNVYLGAPPIRRCLDLGADIVITGRCVDSALALGPLMHAFNWQKTDYNLLAAGSLAGHLIECGAQSTGGIFTDWHKVPDWDNVGFPVVECSSDGSFVLSKPPKTGGLVSFGTAAEQLLYEIADPRRYLLPDVTCDFSQVTIQEIPGVDGGAVRVTGAKGMAPSCDYKVCATYMDGFRATAVCPVGGPRAVEKARRTAESIIKRMRRIFREVELEDFSCVNAQVLGAEDMYGANARTKGSREAVIWLAVYHQQKKALELFSREIAPAGTGMAPGLTGLVGGRPRVSPVLKPFFFFHPKCELKVHIHLDGQLMESLTDAGPDAPVQEAPPTWVDDEPADLPSGTHTYRLEELAYTRSGDKGDSANIGVISRHPLVYPYLKKHLTSSVVKEYFSHLIQPGTDNPVTRYTLPGVHGLNFVLQSSLGGGGVASLRSDPQGKAFGQMLLDLELSGLPDLTSLMDTPEGHMYGVVEAHATSFAPPPPGLPLCLCEEHGPVFLWRTPASQTLRKETAPNQKHLSEGCRDGKEEAEYSNGERKEAADGQCSQSLRALERSGVVSKTWRGLEKWKHHGFQGSPHLGSDDSEVLVSDWGLGQRGGDVTQRSSVSWFSGSRTQRADRRPGPLLSIMLDTLTFLLEKLVILAHVKLSVLLLPPRATRRDLEDASPQPAGAPQRFERGDLLEVPRTLFTHFGIYLGENRVAHLIPDILPLLRADGREIEEMVTNTRLLLGVLSKRASIRVDSVEDFAYGAGILLNAMDRAVVPSPLAGEEVARRAERLVGTVSYSLLWNNCEHFVTYCRYGTAQSLQTEQFCAWLKCLIQDQRNVVLTALLGLLYMACWGISSSTALPALVVPFSLWMAS</sequence>
<protein>
    <submittedName>
        <fullName evidence="3">Lecithin retinol acyltransferase</fullName>
    </submittedName>
</protein>
<reference evidence="3 4" key="1">
    <citation type="submission" date="2019-04" db="EMBL/GenBank/DDBJ databases">
        <title>Chromosome genome assembly for Takifugu flavidus.</title>
        <authorList>
            <person name="Xiao S."/>
        </authorList>
    </citation>
    <scope>NUCLEOTIDE SEQUENCE [LARGE SCALE GENOMIC DNA]</scope>
    <source>
        <strain evidence="3">HTHZ2018</strain>
        <tissue evidence="3">Muscle</tissue>
    </source>
</reference>
<proteinExistence type="predicted"/>
<evidence type="ECO:0000259" key="2">
    <source>
        <dbReference type="PROSITE" id="PS51934"/>
    </source>
</evidence>
<feature type="compositionally biased region" description="Basic and acidic residues" evidence="1">
    <location>
        <begin position="697"/>
        <end position="729"/>
    </location>
</feature>
<accession>A0A5C6NC81</accession>
<evidence type="ECO:0000313" key="3">
    <source>
        <dbReference type="EMBL" id="TWW63237.1"/>
    </source>
</evidence>
<dbReference type="AlphaFoldDB" id="A0A5C6NC81"/>
<gene>
    <name evidence="3" type="ORF">D4764_03G0002450</name>
</gene>
<dbReference type="InterPro" id="IPR007053">
    <property type="entry name" value="LRAT_dom"/>
</dbReference>
<dbReference type="EMBL" id="RHFK02000016">
    <property type="protein sequence ID" value="TWW63237.1"/>
    <property type="molecule type" value="Genomic_DNA"/>
</dbReference>
<name>A0A5C6NC81_9TELE</name>
<dbReference type="Pfam" id="PF07287">
    <property type="entry name" value="AtuA"/>
    <property type="match status" value="1"/>
</dbReference>
<feature type="domain" description="LRAT" evidence="2">
    <location>
        <begin position="868"/>
        <end position="995"/>
    </location>
</feature>
<dbReference type="PANTHER" id="PTHR47708">
    <property type="match status" value="1"/>
</dbReference>
<keyword evidence="3" id="KW-0012">Acyltransferase</keyword>
<comment type="caution">
    <text evidence="3">The sequence shown here is derived from an EMBL/GenBank/DDBJ whole genome shotgun (WGS) entry which is preliminary data.</text>
</comment>
<dbReference type="InterPro" id="IPR056362">
    <property type="entry name" value="AtuA-like_ferredoxin_dom"/>
</dbReference>
<keyword evidence="4" id="KW-1185">Reference proteome</keyword>
<dbReference type="PANTHER" id="PTHR47708:SF2">
    <property type="entry name" value="SI:CH73-132F6.5"/>
    <property type="match status" value="1"/>
</dbReference>
<dbReference type="Gene3D" id="3.90.1720.10">
    <property type="entry name" value="endopeptidase domain like (from Nostoc punctiforme)"/>
    <property type="match status" value="1"/>
</dbReference>